<dbReference type="InterPro" id="IPR008640">
    <property type="entry name" value="Adhesin_Head_dom"/>
</dbReference>
<feature type="chain" id="PRO_5013178170" description="Trimeric autotransporter adhesin YadA-like head domain-containing protein" evidence="1">
    <location>
        <begin position="22"/>
        <end position="1185"/>
    </location>
</feature>
<evidence type="ECO:0000259" key="2">
    <source>
        <dbReference type="Pfam" id="PF05658"/>
    </source>
</evidence>
<dbReference type="GO" id="GO:0019867">
    <property type="term" value="C:outer membrane"/>
    <property type="evidence" value="ECO:0007669"/>
    <property type="project" value="InterPro"/>
</dbReference>
<organism evidence="3 4">
    <name type="scientific">Reichenbachiella agariperforans</name>
    <dbReference type="NCBI Taxonomy" id="156994"/>
    <lineage>
        <taxon>Bacteria</taxon>
        <taxon>Pseudomonadati</taxon>
        <taxon>Bacteroidota</taxon>
        <taxon>Cytophagia</taxon>
        <taxon>Cytophagales</taxon>
        <taxon>Reichenbachiellaceae</taxon>
        <taxon>Reichenbachiella</taxon>
    </lineage>
</organism>
<sequence length="1185" mass="123797">MNRLFTLITIFLLALGSVAVAQTSQSLDYQGVLRNAEGESIANKSVEVRFTLLSGGETGSTVYAEEHTISTNAHGLIQAKVGKGAALSGVFSAIDWSVANYFLKVEVDLGSGYEDFGTAELSAVPYALYGEDADADVTNELQSLSLTGSVLEISDGNAVDLGSLGANTDDQTLALAGTELSISDGNTIDLSSLQDGTGTDSQTMSLSDHTLTLENGGEVDLSGYLDNKDEQNLSLEGGSLSISGGNSVDLGVLGANTDDQAIRLDGTTLTLEDGGTVDLSAFMDDTDTNTQLSETEVDAFVANNGYLTSASDDQAISLEGNILTLEDGGTVDLSAFMDDTDTNTQLSETEVDAFVANNGYLTSASDDQAISLEGNILTLEDGGTVDLSAFMDDTDAQDLADVLGNGADANETTITNLADPLSAQDAATKNYVDSHDLGAFSETADVISAGDTNDNFVFGSSQLADDNTTSDDNSRMFFDKGKAAFRAGSASADQWDDAHVGNHSVALGADNTASQYATAAIGNNNEATASGAIAIGTDARATEEYAIAIGQYNNASGLNSIAMGYTTTASGSNATSIGYHTTARSESELAVGAYNTDYIPAGDDTDRAFVIGNGESGAKSDAFTVYKSGDALLDGNLSLDDPTEDAHAVTKSYVDTQVAGANTNAEGDFEIAKAATEVVDVDQPTSIGNSVSTDFGQSFIVNNLGELTRIEFQLTQMDPNSDFTISVYKGEGYGGSQLISEAVTLAYNPEVSSHQFSTPISVEPGSTFTFRVVAGEDANIRAGSAAANVYDDGAMYHNGTIQPANDIKFKTYVKTPAIAGLLVDDNFNVGIGTKSPHASAALDISSTEKGLLIPRMTPAERDAISSPAAGLLVYNTEDNEINKYNGSAWVGETVDTDTDEQNLSNVLSQGANAGGVAITNLADPSNAQDAATKAYVDQNLQSYDSQGNINFEVLDYAGSSSLSAHFNPSNYNAQLPVETKIGQSFTAESSGVLTRVRMRYAVQNNSQGTYTLTIRSGQSLSGTVLYTATINPSTSNQLVTADVTLSEEVNIVAGQKYTISIAISDTSYKIYMIANSGDEYSGGIAMGNVTGNFTYGDNYFQTYVIGKDEPKTAIHANNENVGIFTDTPDASAVLEVSSTTGGFLLPRMTTTERDEIASPADGLMIYNTTTSKFQGRAGGAWVDLN</sequence>
<feature type="domain" description="Trimeric autotransporter adhesin YadA-like head" evidence="2">
    <location>
        <begin position="555"/>
        <end position="580"/>
    </location>
</feature>
<dbReference type="RefSeq" id="WP_084190350.1">
    <property type="nucleotide sequence ID" value="NZ_FRAA01000001.1"/>
</dbReference>
<gene>
    <name evidence="3" type="ORF">SAMN04488028_101972</name>
</gene>
<dbReference type="CDD" id="cd12820">
    <property type="entry name" value="LbR_YadA-like"/>
    <property type="match status" value="1"/>
</dbReference>
<dbReference type="Pfam" id="PF05658">
    <property type="entry name" value="YadA_head"/>
    <property type="match status" value="3"/>
</dbReference>
<dbReference type="AlphaFoldDB" id="A0A1M6LI82"/>
<protein>
    <recommendedName>
        <fullName evidence="2">Trimeric autotransporter adhesin YadA-like head domain-containing protein</fullName>
    </recommendedName>
</protein>
<accession>A0A1M6LI82</accession>
<evidence type="ECO:0000313" key="4">
    <source>
        <dbReference type="Proteomes" id="UP000184474"/>
    </source>
</evidence>
<evidence type="ECO:0000256" key="1">
    <source>
        <dbReference type="SAM" id="SignalP"/>
    </source>
</evidence>
<feature type="signal peptide" evidence="1">
    <location>
        <begin position="1"/>
        <end position="21"/>
    </location>
</feature>
<feature type="domain" description="Trimeric autotransporter adhesin YadA-like head" evidence="2">
    <location>
        <begin position="527"/>
        <end position="552"/>
    </location>
</feature>
<name>A0A1M6LI82_REIAG</name>
<keyword evidence="1" id="KW-0732">Signal</keyword>
<evidence type="ECO:0000313" key="3">
    <source>
        <dbReference type="EMBL" id="SHJ70899.1"/>
    </source>
</evidence>
<dbReference type="InterPro" id="IPR011049">
    <property type="entry name" value="Serralysin-like_metalloprot_C"/>
</dbReference>
<dbReference type="Gene3D" id="2.150.10.10">
    <property type="entry name" value="Serralysin-like metalloprotease, C-terminal"/>
    <property type="match status" value="2"/>
</dbReference>
<feature type="domain" description="Trimeric autotransporter adhesin YadA-like head" evidence="2">
    <location>
        <begin position="501"/>
        <end position="524"/>
    </location>
</feature>
<dbReference type="EMBL" id="FRAA01000001">
    <property type="protein sequence ID" value="SHJ70899.1"/>
    <property type="molecule type" value="Genomic_DNA"/>
</dbReference>
<dbReference type="STRING" id="156994.SAMN04488028_101972"/>
<keyword evidence="4" id="KW-1185">Reference proteome</keyword>
<dbReference type="SUPFAM" id="SSF101967">
    <property type="entry name" value="Adhesin YadA, collagen-binding domain"/>
    <property type="match status" value="1"/>
</dbReference>
<dbReference type="Proteomes" id="UP000184474">
    <property type="component" value="Unassembled WGS sequence"/>
</dbReference>
<proteinExistence type="predicted"/>
<reference evidence="4" key="1">
    <citation type="submission" date="2016-11" db="EMBL/GenBank/DDBJ databases">
        <authorList>
            <person name="Varghese N."/>
            <person name="Submissions S."/>
        </authorList>
    </citation>
    <scope>NUCLEOTIDE SEQUENCE [LARGE SCALE GENOMIC DNA]</scope>
    <source>
        <strain evidence="4">DSM 26134</strain>
    </source>
</reference>